<accession>A0ABQ2CRB3</accession>
<dbReference type="Proteomes" id="UP000633263">
    <property type="component" value="Unassembled WGS sequence"/>
</dbReference>
<comment type="cofactor">
    <cofactor evidence="1">
        <name>Mg(2+)</name>
        <dbReference type="ChEBI" id="CHEBI:18420"/>
    </cofactor>
</comment>
<dbReference type="PANTHER" id="PTHR43281:SF1">
    <property type="entry name" value="FARNESYL DIPHOSPHATE SYNTHASE"/>
    <property type="match status" value="1"/>
</dbReference>
<dbReference type="CDD" id="cd00685">
    <property type="entry name" value="Trans_IPPS_HT"/>
    <property type="match status" value="1"/>
</dbReference>
<organism evidence="8 9">
    <name type="scientific">Halopseudomonas pertucinogena</name>
    <dbReference type="NCBI Taxonomy" id="86175"/>
    <lineage>
        <taxon>Bacteria</taxon>
        <taxon>Pseudomonadati</taxon>
        <taxon>Pseudomonadota</taxon>
        <taxon>Gammaproteobacteria</taxon>
        <taxon>Pseudomonadales</taxon>
        <taxon>Pseudomonadaceae</taxon>
        <taxon>Halopseudomonas</taxon>
    </lineage>
</organism>
<comment type="similarity">
    <text evidence="2 7">Belongs to the FPP/GGPP synthase family.</text>
</comment>
<protein>
    <submittedName>
        <fullName evidence="8">Geranylgeranyl pyrophosphate synthase</fullName>
    </submittedName>
</protein>
<dbReference type="PROSITE" id="PS00723">
    <property type="entry name" value="POLYPRENYL_SYNTHASE_1"/>
    <property type="match status" value="1"/>
</dbReference>
<evidence type="ECO:0000256" key="5">
    <source>
        <dbReference type="ARBA" id="ARBA00022842"/>
    </source>
</evidence>
<evidence type="ECO:0000313" key="9">
    <source>
        <dbReference type="Proteomes" id="UP000633263"/>
    </source>
</evidence>
<evidence type="ECO:0000256" key="7">
    <source>
        <dbReference type="RuleBase" id="RU004466"/>
    </source>
</evidence>
<keyword evidence="4" id="KW-0479">Metal-binding</keyword>
<dbReference type="Gene3D" id="1.10.600.10">
    <property type="entry name" value="Farnesyl Diphosphate Synthase"/>
    <property type="match status" value="1"/>
</dbReference>
<evidence type="ECO:0000256" key="1">
    <source>
        <dbReference type="ARBA" id="ARBA00001946"/>
    </source>
</evidence>
<dbReference type="InterPro" id="IPR033749">
    <property type="entry name" value="Polyprenyl_synt_CS"/>
</dbReference>
<evidence type="ECO:0000256" key="3">
    <source>
        <dbReference type="ARBA" id="ARBA00022679"/>
    </source>
</evidence>
<dbReference type="InterPro" id="IPR008949">
    <property type="entry name" value="Isoprenoid_synthase_dom_sf"/>
</dbReference>
<evidence type="ECO:0000256" key="4">
    <source>
        <dbReference type="ARBA" id="ARBA00022723"/>
    </source>
</evidence>
<sequence>MLAGEDLNTPVSAAMHRGTLPAGKRVRPILLILAARDLGHDSAALIDLGCAIEMVHAGSLIVDDLPCMDDASLRRGQPTIHRRFGEDVAILATVGLLARAFATVASLEPVDSGVRARLVSCLPEAVGTQGLVRGQYEDLHEGLRARSASAITTTNELKTGVLFSATLHMAGLIAGASEAQQHNLHRFAIELGHSFQLLDDLTDGEPDTGKDANKDLGKSTLVGLLGAEAARQQLVGHLTRADAWLTRVYGADGQVSRYIRSLFAAALPAPQQSSRAYFHDGGIR</sequence>
<dbReference type="Pfam" id="PF00348">
    <property type="entry name" value="polyprenyl_synt"/>
    <property type="match status" value="1"/>
</dbReference>
<keyword evidence="6" id="KW-0414">Isoprene biosynthesis</keyword>
<evidence type="ECO:0000256" key="6">
    <source>
        <dbReference type="ARBA" id="ARBA00023229"/>
    </source>
</evidence>
<keyword evidence="3 7" id="KW-0808">Transferase</keyword>
<keyword evidence="5" id="KW-0460">Magnesium</keyword>
<comment type="caution">
    <text evidence="8">The sequence shown here is derived from an EMBL/GenBank/DDBJ whole genome shotgun (WGS) entry which is preliminary data.</text>
</comment>
<dbReference type="EMBL" id="BMNN01000005">
    <property type="protein sequence ID" value="GGJ05469.1"/>
    <property type="molecule type" value="Genomic_DNA"/>
</dbReference>
<reference evidence="9" key="1">
    <citation type="journal article" date="2019" name="Int. J. Syst. Evol. Microbiol.">
        <title>The Global Catalogue of Microorganisms (GCM) 10K type strain sequencing project: providing services to taxonomists for standard genome sequencing and annotation.</title>
        <authorList>
            <consortium name="The Broad Institute Genomics Platform"/>
            <consortium name="The Broad Institute Genome Sequencing Center for Infectious Disease"/>
            <person name="Wu L."/>
            <person name="Ma J."/>
        </authorList>
    </citation>
    <scope>NUCLEOTIDE SEQUENCE [LARGE SCALE GENOMIC DNA]</scope>
    <source>
        <strain evidence="9">JCM 11590</strain>
    </source>
</reference>
<dbReference type="PANTHER" id="PTHR43281">
    <property type="entry name" value="FARNESYL DIPHOSPHATE SYNTHASE"/>
    <property type="match status" value="1"/>
</dbReference>
<keyword evidence="9" id="KW-1185">Reference proteome</keyword>
<dbReference type="SUPFAM" id="SSF48576">
    <property type="entry name" value="Terpenoid synthases"/>
    <property type="match status" value="1"/>
</dbReference>
<dbReference type="SFLD" id="SFLDS00005">
    <property type="entry name" value="Isoprenoid_Synthase_Type_I"/>
    <property type="match status" value="1"/>
</dbReference>
<proteinExistence type="inferred from homology"/>
<dbReference type="PROSITE" id="PS00444">
    <property type="entry name" value="POLYPRENYL_SYNTHASE_2"/>
    <property type="match status" value="1"/>
</dbReference>
<dbReference type="InterPro" id="IPR000092">
    <property type="entry name" value="Polyprenyl_synt"/>
</dbReference>
<evidence type="ECO:0000313" key="8">
    <source>
        <dbReference type="EMBL" id="GGJ05469.1"/>
    </source>
</evidence>
<name>A0ABQ2CRB3_9GAMM</name>
<gene>
    <name evidence="8" type="primary">ispA</name>
    <name evidence="8" type="ORF">GCM10009083_22920</name>
</gene>
<evidence type="ECO:0000256" key="2">
    <source>
        <dbReference type="ARBA" id="ARBA00006706"/>
    </source>
</evidence>